<gene>
    <name evidence="2" type="ORF">AAC431_08035</name>
    <name evidence="1" type="ORF">F6H94_07575</name>
</gene>
<dbReference type="Pfam" id="PF11148">
    <property type="entry name" value="DUF2922"/>
    <property type="match status" value="1"/>
</dbReference>
<dbReference type="EMBL" id="VYWW01000041">
    <property type="protein sequence ID" value="KAA9320696.1"/>
    <property type="molecule type" value="Genomic_DNA"/>
</dbReference>
<dbReference type="RefSeq" id="WP_006584666.1">
    <property type="nucleotide sequence ID" value="NZ_CATOUV010000001.1"/>
</dbReference>
<evidence type="ECO:0000313" key="1">
    <source>
        <dbReference type="EMBL" id="KAA9320696.1"/>
    </source>
</evidence>
<sequence length="79" mass="8769">MSKVLKLVFINSEDKNTTLSVPNAKDGLDEATVRQAMKTITDAHAFNKDGVDVYKSARMAKYVETTTTTVFDDSKSHQN</sequence>
<dbReference type="Proteomes" id="UP000327236">
    <property type="component" value="Unassembled WGS sequence"/>
</dbReference>
<dbReference type="InterPro" id="IPR021321">
    <property type="entry name" value="DUF2922"/>
</dbReference>
<dbReference type="KEGG" id="lje:BUE77_05130"/>
<protein>
    <submittedName>
        <fullName evidence="1">DUF2922 domain-containing protein</fullName>
    </submittedName>
</protein>
<dbReference type="AlphaFoldDB" id="A0A5N1I6F8"/>
<name>A0A5N1I6F8_LACJE</name>
<comment type="caution">
    <text evidence="1">The sequence shown here is derived from an EMBL/GenBank/DDBJ whole genome shotgun (WGS) entry which is preliminary data.</text>
</comment>
<evidence type="ECO:0000313" key="2">
    <source>
        <dbReference type="EMBL" id="MEL0565859.1"/>
    </source>
</evidence>
<keyword evidence="4" id="KW-1185">Reference proteome</keyword>
<organism evidence="1 3">
    <name type="scientific">Lactobacillus jensenii</name>
    <dbReference type="NCBI Taxonomy" id="109790"/>
    <lineage>
        <taxon>Bacteria</taxon>
        <taxon>Bacillati</taxon>
        <taxon>Bacillota</taxon>
        <taxon>Bacilli</taxon>
        <taxon>Lactobacillales</taxon>
        <taxon>Lactobacillaceae</taxon>
        <taxon>Lactobacillus</taxon>
    </lineage>
</organism>
<dbReference type="GeneID" id="31743094"/>
<dbReference type="OrthoDB" id="2323347at2"/>
<proteinExistence type="predicted"/>
<reference evidence="1 3" key="1">
    <citation type="submission" date="2019-09" db="EMBL/GenBank/DDBJ databases">
        <title>Draft genome sequence assemblies of isolates from the urinary tract.</title>
        <authorList>
            <person name="Mores C.R."/>
            <person name="Putonti C."/>
            <person name="Wolfe A.J."/>
        </authorList>
    </citation>
    <scope>NUCLEOTIDE SEQUENCE [LARGE SCALE GENOMIC DNA]</scope>
    <source>
        <strain evidence="1 3">UMB246</strain>
    </source>
</reference>
<evidence type="ECO:0000313" key="3">
    <source>
        <dbReference type="Proteomes" id="UP000327236"/>
    </source>
</evidence>
<accession>A0A5N1I6F8</accession>
<reference evidence="2 4" key="2">
    <citation type="submission" date="2024-04" db="EMBL/GenBank/DDBJ databases">
        <title>Three lactobacilli isolated from voided urine samples from females with type 2 diabetes.</title>
        <authorList>
            <person name="Kula A."/>
            <person name="Stegman N."/>
            <person name="Putonti C."/>
        </authorList>
    </citation>
    <scope>NUCLEOTIDE SEQUENCE [LARGE SCALE GENOMIC DNA]</scope>
    <source>
        <strain evidence="2 4">1855</strain>
    </source>
</reference>
<dbReference type="EMBL" id="JBBVUL010000019">
    <property type="protein sequence ID" value="MEL0565859.1"/>
    <property type="molecule type" value="Genomic_DNA"/>
</dbReference>
<evidence type="ECO:0000313" key="4">
    <source>
        <dbReference type="Proteomes" id="UP001385848"/>
    </source>
</evidence>
<dbReference type="Proteomes" id="UP001385848">
    <property type="component" value="Unassembled WGS sequence"/>
</dbReference>